<dbReference type="EMBL" id="VEWK01000007">
    <property type="protein sequence ID" value="TNV11288.1"/>
    <property type="molecule type" value="Genomic_DNA"/>
</dbReference>
<reference evidence="2" key="2">
    <citation type="submission" date="2019-06" db="EMBL/GenBank/DDBJ databases">
        <authorList>
            <person name="Hu M."/>
        </authorList>
    </citation>
    <scope>NUCLEOTIDE SEQUENCE</scope>
    <source>
        <strain evidence="2">08RB2639</strain>
    </source>
</reference>
<keyword evidence="4" id="KW-1185">Reference proteome</keyword>
<evidence type="ECO:0000313" key="2">
    <source>
        <dbReference type="EMBL" id="TNV11288.1"/>
    </source>
</evidence>
<evidence type="ECO:0000313" key="3">
    <source>
        <dbReference type="Proteomes" id="UP000313390"/>
    </source>
</evidence>
<reference evidence="2 3" key="1">
    <citation type="journal article" date="2011" name="Int. J. Syst. Evol. Microbiol.">
        <title>Ochrobactrum pecoris sp. nov., isolated from farm animals.</title>
        <authorList>
            <person name="Kampfer P."/>
            <person name="Huber B."/>
            <person name="Busse H.J."/>
            <person name="Scholz H.C."/>
            <person name="Tomaso H."/>
            <person name="Hotzel H."/>
            <person name="Melzer F."/>
        </authorList>
    </citation>
    <scope>NUCLEOTIDE SEQUENCE [LARGE SCALE GENOMIC DNA]</scope>
    <source>
        <strain evidence="2 3">08RB2639</strain>
    </source>
</reference>
<gene>
    <name evidence="2" type="ORF">FIB18_14020</name>
    <name evidence="1" type="ORF">GGQ79_003310</name>
</gene>
<dbReference type="Proteomes" id="UP000313390">
    <property type="component" value="Unassembled WGS sequence"/>
</dbReference>
<protein>
    <submittedName>
        <fullName evidence="2">Uncharacterized protein</fullName>
    </submittedName>
</protein>
<dbReference type="RefSeq" id="WP_140021307.1">
    <property type="nucleotide sequence ID" value="NZ_JACIEX010000007.1"/>
</dbReference>
<accession>A0A5C5CJ46</accession>
<dbReference type="EMBL" id="JACIEX010000007">
    <property type="protein sequence ID" value="MBB4094775.1"/>
    <property type="molecule type" value="Genomic_DNA"/>
</dbReference>
<organism evidence="2 3">
    <name type="scientific">Brucella pecoris</name>
    <dbReference type="NCBI Taxonomy" id="867683"/>
    <lineage>
        <taxon>Bacteria</taxon>
        <taxon>Pseudomonadati</taxon>
        <taxon>Pseudomonadota</taxon>
        <taxon>Alphaproteobacteria</taxon>
        <taxon>Hyphomicrobiales</taxon>
        <taxon>Brucellaceae</taxon>
        <taxon>Brucella/Ochrobactrum group</taxon>
        <taxon>Brucella</taxon>
    </lineage>
</organism>
<proteinExistence type="predicted"/>
<dbReference type="Proteomes" id="UP000553980">
    <property type="component" value="Unassembled WGS sequence"/>
</dbReference>
<dbReference type="AlphaFoldDB" id="A0A5C5CJ46"/>
<sequence length="111" mass="12475">MYIPTRKEQKKSLLATMELAAETSDVTSTKSLFEAWEKHFGFKGKKYAKRLEAIRDFIDHGTKIEAEFGMGALLDLDHPDVVSGIDAGILSAETIDYFKKNKMAYLASKII</sequence>
<name>A0A5C5CJ46_9HYPH</name>
<reference evidence="1 4" key="3">
    <citation type="submission" date="2020-08" db="EMBL/GenBank/DDBJ databases">
        <title>Genomic Encyclopedia of Type Strains, Phase IV (KMG-IV): sequencing the most valuable type-strain genomes for metagenomic binning, comparative biology and taxonomic classification.</title>
        <authorList>
            <person name="Goeker M."/>
        </authorList>
    </citation>
    <scope>NUCLEOTIDE SEQUENCE [LARGE SCALE GENOMIC DNA]</scope>
    <source>
        <strain evidence="1 4">DSM 23868</strain>
    </source>
</reference>
<evidence type="ECO:0000313" key="1">
    <source>
        <dbReference type="EMBL" id="MBB4094775.1"/>
    </source>
</evidence>
<comment type="caution">
    <text evidence="2">The sequence shown here is derived from an EMBL/GenBank/DDBJ whole genome shotgun (WGS) entry which is preliminary data.</text>
</comment>
<evidence type="ECO:0000313" key="4">
    <source>
        <dbReference type="Proteomes" id="UP000553980"/>
    </source>
</evidence>